<dbReference type="OrthoDB" id="7472703at2"/>
<feature type="region of interest" description="Disordered" evidence="1">
    <location>
        <begin position="1"/>
        <end position="21"/>
    </location>
</feature>
<gene>
    <name evidence="3" type="ORF">ATN00_16190</name>
</gene>
<feature type="transmembrane region" description="Helical" evidence="2">
    <location>
        <begin position="90"/>
        <end position="111"/>
    </location>
</feature>
<dbReference type="KEGG" id="sbd:ATN00_16190"/>
<accession>A0A0S3F1S0</accession>
<evidence type="ECO:0000313" key="3">
    <source>
        <dbReference type="EMBL" id="ALR21604.1"/>
    </source>
</evidence>
<dbReference type="AlphaFoldDB" id="A0A0S3F1S0"/>
<evidence type="ECO:0000256" key="1">
    <source>
        <dbReference type="SAM" id="MobiDB-lite"/>
    </source>
</evidence>
<reference evidence="3 4" key="1">
    <citation type="submission" date="2015-11" db="EMBL/GenBank/DDBJ databases">
        <title>A Two-component Flavoprotein Monooxygenase System MeaXY Responsible for para-Hydroxylation of 2-Methyl-6-ethylaniline and 2,6-Diethylaniline in Sphingobium baderi DE-13.</title>
        <authorList>
            <person name="Cheng M."/>
            <person name="Meng Q."/>
            <person name="Yang Y."/>
            <person name="Chu C."/>
            <person name="Yan X."/>
            <person name="He J."/>
            <person name="Li S."/>
        </authorList>
    </citation>
    <scope>NUCLEOTIDE SEQUENCE [LARGE SCALE GENOMIC DNA]</scope>
    <source>
        <strain evidence="3 4">DE-13</strain>
    </source>
</reference>
<keyword evidence="2" id="KW-0472">Membrane</keyword>
<name>A0A0S3F1S0_9SPHN</name>
<feature type="transmembrane region" description="Helical" evidence="2">
    <location>
        <begin position="59"/>
        <end position="84"/>
    </location>
</feature>
<evidence type="ECO:0008006" key="5">
    <source>
        <dbReference type="Google" id="ProtNLM"/>
    </source>
</evidence>
<keyword evidence="4" id="KW-1185">Reference proteome</keyword>
<organism evidence="3 4">
    <name type="scientific">Sphingobium baderi</name>
    <dbReference type="NCBI Taxonomy" id="1332080"/>
    <lineage>
        <taxon>Bacteria</taxon>
        <taxon>Pseudomonadati</taxon>
        <taxon>Pseudomonadota</taxon>
        <taxon>Alphaproteobacteria</taxon>
        <taxon>Sphingomonadales</taxon>
        <taxon>Sphingomonadaceae</taxon>
        <taxon>Sphingobium</taxon>
    </lineage>
</organism>
<dbReference type="Proteomes" id="UP000056968">
    <property type="component" value="Chromosome"/>
</dbReference>
<feature type="compositionally biased region" description="Polar residues" evidence="1">
    <location>
        <begin position="1"/>
        <end position="15"/>
    </location>
</feature>
<proteinExistence type="predicted"/>
<dbReference type="STRING" id="1332080.ATN00_16190"/>
<sequence length="124" mass="12808">MTQEPAETVETPQTDGQDESVRDSIARLYADGRAYAEAEIERQKLRAGIAAAGARDAAILGAVALMLLFGVVVASLVGLIFGLAPALGPLGATGAVLGGTLLVILLLLLLAKARIGRMKRAMKP</sequence>
<evidence type="ECO:0000256" key="2">
    <source>
        <dbReference type="SAM" id="Phobius"/>
    </source>
</evidence>
<protein>
    <recommendedName>
        <fullName evidence="5">Phage holin family protein</fullName>
    </recommendedName>
</protein>
<keyword evidence="2" id="KW-1133">Transmembrane helix</keyword>
<evidence type="ECO:0000313" key="4">
    <source>
        <dbReference type="Proteomes" id="UP000056968"/>
    </source>
</evidence>
<dbReference type="RefSeq" id="WP_062066376.1">
    <property type="nucleotide sequence ID" value="NZ_CP013264.1"/>
</dbReference>
<keyword evidence="2" id="KW-0812">Transmembrane</keyword>
<dbReference type="EMBL" id="CP013264">
    <property type="protein sequence ID" value="ALR21604.1"/>
    <property type="molecule type" value="Genomic_DNA"/>
</dbReference>